<comment type="caution">
    <text evidence="1">The sequence shown here is derived from an EMBL/GenBank/DDBJ whole genome shotgun (WGS) entry which is preliminary data.</text>
</comment>
<reference evidence="1 2" key="1">
    <citation type="journal article" date="2023" name="Sci. Data">
        <title>Genome assembly of the Korean intertidal mud-creeper Batillaria attramentaria.</title>
        <authorList>
            <person name="Patra A.K."/>
            <person name="Ho P.T."/>
            <person name="Jun S."/>
            <person name="Lee S.J."/>
            <person name="Kim Y."/>
            <person name="Won Y.J."/>
        </authorList>
    </citation>
    <scope>NUCLEOTIDE SEQUENCE [LARGE SCALE GENOMIC DNA]</scope>
    <source>
        <strain evidence="1">Wonlab-2016</strain>
    </source>
</reference>
<organism evidence="1 2">
    <name type="scientific">Batillaria attramentaria</name>
    <dbReference type="NCBI Taxonomy" id="370345"/>
    <lineage>
        <taxon>Eukaryota</taxon>
        <taxon>Metazoa</taxon>
        <taxon>Spiralia</taxon>
        <taxon>Lophotrochozoa</taxon>
        <taxon>Mollusca</taxon>
        <taxon>Gastropoda</taxon>
        <taxon>Caenogastropoda</taxon>
        <taxon>Sorbeoconcha</taxon>
        <taxon>Cerithioidea</taxon>
        <taxon>Batillariidae</taxon>
        <taxon>Batillaria</taxon>
    </lineage>
</organism>
<sequence length="88" mass="9696">YTPPYSNVLITRYTIPDLELWTQPGAQFNLRSSLADRDSFFSISLEKSPYKTFLDHADSISSTDRACGTGGGGVTSYRCQQGVLNVDP</sequence>
<keyword evidence="2" id="KW-1185">Reference proteome</keyword>
<proteinExistence type="predicted"/>
<gene>
    <name evidence="1" type="ORF">BaRGS_00014656</name>
</gene>
<dbReference type="AlphaFoldDB" id="A0ABD0L3T4"/>
<evidence type="ECO:0000313" key="1">
    <source>
        <dbReference type="EMBL" id="KAK7494183.1"/>
    </source>
</evidence>
<evidence type="ECO:0000313" key="2">
    <source>
        <dbReference type="Proteomes" id="UP001519460"/>
    </source>
</evidence>
<protein>
    <submittedName>
        <fullName evidence="1">Uncharacterized protein</fullName>
    </submittedName>
</protein>
<feature type="non-terminal residue" evidence="1">
    <location>
        <position position="1"/>
    </location>
</feature>
<dbReference type="EMBL" id="JACVVK020000086">
    <property type="protein sequence ID" value="KAK7494183.1"/>
    <property type="molecule type" value="Genomic_DNA"/>
</dbReference>
<name>A0ABD0L3T4_9CAEN</name>
<dbReference type="Proteomes" id="UP001519460">
    <property type="component" value="Unassembled WGS sequence"/>
</dbReference>
<accession>A0ABD0L3T4</accession>